<dbReference type="InterPro" id="IPR010766">
    <property type="entry name" value="DRTGG"/>
</dbReference>
<evidence type="ECO:0000313" key="4">
    <source>
        <dbReference type="EMBL" id="ADK83076.1"/>
    </source>
</evidence>
<dbReference type="EMBL" id="CP002116">
    <property type="protein sequence ID" value="ADK83076.1"/>
    <property type="molecule type" value="Genomic_DNA"/>
</dbReference>
<dbReference type="RefSeq" id="WP_013256533.1">
    <property type="nucleotide sequence ID" value="NC_014364.1"/>
</dbReference>
<feature type="domain" description="DRTGG" evidence="3">
    <location>
        <begin position="270"/>
        <end position="349"/>
    </location>
</feature>
<accession>E1R9A7</accession>
<evidence type="ECO:0000313" key="5">
    <source>
        <dbReference type="Proteomes" id="UP000002318"/>
    </source>
</evidence>
<dbReference type="Pfam" id="PF13500">
    <property type="entry name" value="AAA_26"/>
    <property type="match status" value="1"/>
</dbReference>
<keyword evidence="5" id="KW-1185">Reference proteome</keyword>
<dbReference type="OrthoDB" id="9808302at2"/>
<dbReference type="InterPro" id="IPR028979">
    <property type="entry name" value="Ser_kin/Pase_Hpr-like_N_sf"/>
</dbReference>
<evidence type="ECO:0000256" key="1">
    <source>
        <dbReference type="ARBA" id="ARBA00011643"/>
    </source>
</evidence>
<dbReference type="InterPro" id="IPR027417">
    <property type="entry name" value="P-loop_NTPase"/>
</dbReference>
<dbReference type="SUPFAM" id="SSF75138">
    <property type="entry name" value="HprK N-terminal domain-like"/>
    <property type="match status" value="1"/>
</dbReference>
<gene>
    <name evidence="4" type="ordered locus">Spirs_3991</name>
</gene>
<name>E1R9A7_SEDSS</name>
<dbReference type="PANTHER" id="PTHR21343">
    <property type="entry name" value="DETHIOBIOTIN SYNTHETASE"/>
    <property type="match status" value="1"/>
</dbReference>
<keyword evidence="2" id="KW-0315">Glutamine amidotransferase</keyword>
<protein>
    <recommendedName>
        <fullName evidence="3">DRTGG domain-containing protein</fullName>
    </recommendedName>
</protein>
<dbReference type="STRING" id="573413.Spirs_3991"/>
<dbReference type="CDD" id="cd03109">
    <property type="entry name" value="DTBS"/>
    <property type="match status" value="1"/>
</dbReference>
<dbReference type="Pfam" id="PF07085">
    <property type="entry name" value="DRTGG"/>
    <property type="match status" value="1"/>
</dbReference>
<comment type="subunit">
    <text evidence="1">Homohexamer.</text>
</comment>
<dbReference type="SUPFAM" id="SSF52540">
    <property type="entry name" value="P-loop containing nucleoside triphosphate hydrolases"/>
    <property type="match status" value="1"/>
</dbReference>
<dbReference type="KEGG" id="ssm:Spirs_3991"/>
<dbReference type="HOGENOM" id="CLU_040984_1_0_12"/>
<evidence type="ECO:0000256" key="2">
    <source>
        <dbReference type="ARBA" id="ARBA00022962"/>
    </source>
</evidence>
<dbReference type="eggNOG" id="COG0857">
    <property type="taxonomic scope" value="Bacteria"/>
</dbReference>
<reference evidence="4 5" key="1">
    <citation type="journal article" date="2010" name="Stand. Genomic Sci.">
        <title>Complete genome sequence of Spirochaeta smaragdinae type strain (SEBR 4228).</title>
        <authorList>
            <person name="Mavromatis K."/>
            <person name="Yasawong M."/>
            <person name="Chertkov O."/>
            <person name="Lapidus A."/>
            <person name="Lucas S."/>
            <person name="Nolan M."/>
            <person name="Del Rio T.G."/>
            <person name="Tice H."/>
            <person name="Cheng J.F."/>
            <person name="Pitluck S."/>
            <person name="Liolios K."/>
            <person name="Ivanova N."/>
            <person name="Tapia R."/>
            <person name="Han C."/>
            <person name="Bruce D."/>
            <person name="Goodwin L."/>
            <person name="Pati A."/>
            <person name="Chen A."/>
            <person name="Palaniappan K."/>
            <person name="Land M."/>
            <person name="Hauser L."/>
            <person name="Chang Y.J."/>
            <person name="Jeffries C.D."/>
            <person name="Detter J.C."/>
            <person name="Rohde M."/>
            <person name="Brambilla E."/>
            <person name="Spring S."/>
            <person name="Goker M."/>
            <person name="Sikorski J."/>
            <person name="Woyke T."/>
            <person name="Bristow J."/>
            <person name="Eisen J.A."/>
            <person name="Markowitz V."/>
            <person name="Hugenholtz P."/>
            <person name="Klenk H.P."/>
            <person name="Kyrpides N.C."/>
        </authorList>
    </citation>
    <scope>NUCLEOTIDE SEQUENCE [LARGE SCALE GENOMIC DNA]</scope>
    <source>
        <strain evidence="5">DSM 11293 / JCM 15392 / SEBR 4228</strain>
    </source>
</reference>
<dbReference type="AlphaFoldDB" id="E1R9A7"/>
<proteinExistence type="predicted"/>
<evidence type="ECO:0000259" key="3">
    <source>
        <dbReference type="Pfam" id="PF07085"/>
    </source>
</evidence>
<sequence length="386" mass="43163">MAPKIIYITGFRQHAGKTVTSLGLIHLLKRCYPPEKIGYIKPVGQELVELASGFTVDKDVKIVTAFTGIDDAETEFASPVQLRSGFTKAYIANPDREMVTMELREDIMKAMAHFASMDVVVAEGTGHPGVGGIIGLSNAEVGKLLGADVVFLSGGGIGKALDMLEVDLTYFMHKGCNVRGIIFNKILPDKIDQSRRYLTEELLRRAYPGFSEPLRILGFLPVMSDLPNPSMDLIRRKLKDAEVVGDCKEKSWHRSCRSVRIISLRTEYLDLARYIGPGDLIIIGSGSTERLRKVLEHNAKLTDPVGGIIITCKDDAALDPEVHRMLEEADIPTLLIDLDTAGTEQRVMQVFENTKLQLYDNDKYQKICSLFEEYFDFEKFRELFLP</sequence>
<dbReference type="PANTHER" id="PTHR21343:SF8">
    <property type="entry name" value="DRTGG DOMAIN-CONTAINING PROTEIN"/>
    <property type="match status" value="1"/>
</dbReference>
<organism evidence="4 5">
    <name type="scientific">Sediminispirochaeta smaragdinae (strain DSM 11293 / JCM 15392 / SEBR 4228)</name>
    <name type="common">Spirochaeta smaragdinae</name>
    <dbReference type="NCBI Taxonomy" id="573413"/>
    <lineage>
        <taxon>Bacteria</taxon>
        <taxon>Pseudomonadati</taxon>
        <taxon>Spirochaetota</taxon>
        <taxon>Spirochaetia</taxon>
        <taxon>Spirochaetales</taxon>
        <taxon>Spirochaetaceae</taxon>
        <taxon>Sediminispirochaeta</taxon>
    </lineage>
</organism>
<dbReference type="Gene3D" id="3.40.50.300">
    <property type="entry name" value="P-loop containing nucleotide triphosphate hydrolases"/>
    <property type="match status" value="1"/>
</dbReference>
<dbReference type="Gene3D" id="3.40.1390.20">
    <property type="entry name" value="HprK N-terminal domain-like"/>
    <property type="match status" value="1"/>
</dbReference>
<dbReference type="Proteomes" id="UP000002318">
    <property type="component" value="Chromosome"/>
</dbReference>